<proteinExistence type="predicted"/>
<feature type="compositionally biased region" description="Basic and acidic residues" evidence="1">
    <location>
        <begin position="394"/>
        <end position="441"/>
    </location>
</feature>
<organism evidence="3 4">
    <name type="scientific">Hermetia illucens</name>
    <name type="common">Black soldier fly</name>
    <dbReference type="NCBI Taxonomy" id="343691"/>
    <lineage>
        <taxon>Eukaryota</taxon>
        <taxon>Metazoa</taxon>
        <taxon>Ecdysozoa</taxon>
        <taxon>Arthropoda</taxon>
        <taxon>Hexapoda</taxon>
        <taxon>Insecta</taxon>
        <taxon>Pterygota</taxon>
        <taxon>Neoptera</taxon>
        <taxon>Endopterygota</taxon>
        <taxon>Diptera</taxon>
        <taxon>Brachycera</taxon>
        <taxon>Stratiomyomorpha</taxon>
        <taxon>Stratiomyidae</taxon>
        <taxon>Hermetiinae</taxon>
        <taxon>Hermetia</taxon>
    </lineage>
</organism>
<dbReference type="OrthoDB" id="8062658at2759"/>
<feature type="region of interest" description="Disordered" evidence="1">
    <location>
        <begin position="351"/>
        <end position="370"/>
    </location>
</feature>
<feature type="chain" id="PRO_5031058272" evidence="2">
    <location>
        <begin position="25"/>
        <end position="488"/>
    </location>
</feature>
<name>A0A7R8YNW9_HERIL</name>
<evidence type="ECO:0000256" key="1">
    <source>
        <dbReference type="SAM" id="MobiDB-lite"/>
    </source>
</evidence>
<evidence type="ECO:0000256" key="2">
    <source>
        <dbReference type="SAM" id="SignalP"/>
    </source>
</evidence>
<feature type="compositionally biased region" description="Polar residues" evidence="1">
    <location>
        <begin position="214"/>
        <end position="226"/>
    </location>
</feature>
<dbReference type="Proteomes" id="UP000594454">
    <property type="component" value="Chromosome 1"/>
</dbReference>
<sequence length="488" mass="55046">MANDRHKIYIAIILFGTVIDSIVAENQKDGNVGPRALFSPRVDYNEWMPVGRGDPLKNDPTFDYSPPVLDRVQYWGNSNKSKEKKDILLLGVTSKRSHKKEPKHNTIMRRNFFSHLPTRLMPPPMQTISPSMKHSSTENYHGAYYHNHYNMPSQSWSHNSINYGDSNVEESINYVSVSRPNKNSIRNEYTQHNTQPPRKPWLHALLEKEVTKPTASNYVMQPSKSVYESHPPPSLEPLNPVPSSTVRTTTSTTSTTSEAPYFQPTVLPEIISPTTDPLFAHYDQPQGSVARPMYLIIEGHSKVKTYGQNDNSTVRKHIPKIVPIKAAEESIIKHVVSEDDTGHAMEVMHLHTTQPPTPSTTPSPSAMGDLLSLLDSSLGNFFLGEDSTTKKSKTKEGSDKTKSEKTEKPEKPEDPKASVKKDASEKSDNFDNAERESRQIFDYDNLPEPMLREEDGMLAHDFQITLQPKNAQGVTFDTEFDYPSTEIV</sequence>
<accession>A0A7R8YNW9</accession>
<evidence type="ECO:0000313" key="3">
    <source>
        <dbReference type="EMBL" id="CAD7080013.1"/>
    </source>
</evidence>
<dbReference type="EMBL" id="LR899009">
    <property type="protein sequence ID" value="CAD7080013.1"/>
    <property type="molecule type" value="Genomic_DNA"/>
</dbReference>
<feature type="region of interest" description="Disordered" evidence="1">
    <location>
        <begin position="384"/>
        <end position="447"/>
    </location>
</feature>
<dbReference type="OMA" id="RVRYWSE"/>
<keyword evidence="2" id="KW-0732">Signal</keyword>
<protein>
    <submittedName>
        <fullName evidence="3">Uncharacterized protein</fullName>
    </submittedName>
</protein>
<feature type="signal peptide" evidence="2">
    <location>
        <begin position="1"/>
        <end position="24"/>
    </location>
</feature>
<keyword evidence="4" id="KW-1185">Reference proteome</keyword>
<dbReference type="AlphaFoldDB" id="A0A7R8YNW9"/>
<reference evidence="3 4" key="1">
    <citation type="submission" date="2020-11" db="EMBL/GenBank/DDBJ databases">
        <authorList>
            <person name="Wallbank WR R."/>
            <person name="Pardo Diaz C."/>
            <person name="Kozak K."/>
            <person name="Martin S."/>
            <person name="Jiggins C."/>
            <person name="Moest M."/>
            <person name="Warren A I."/>
            <person name="Generalovic N T."/>
            <person name="Byers J.R.P. K."/>
            <person name="Montejo-Kovacevich G."/>
            <person name="Yen C E."/>
        </authorList>
    </citation>
    <scope>NUCLEOTIDE SEQUENCE [LARGE SCALE GENOMIC DNA]</scope>
</reference>
<gene>
    <name evidence="3" type="ORF">HERILL_LOCUS3191</name>
</gene>
<feature type="region of interest" description="Disordered" evidence="1">
    <location>
        <begin position="214"/>
        <end position="259"/>
    </location>
</feature>
<feature type="compositionally biased region" description="Low complexity" evidence="1">
    <location>
        <begin position="236"/>
        <end position="257"/>
    </location>
</feature>
<dbReference type="InParanoid" id="A0A7R8YNW9"/>
<evidence type="ECO:0000313" key="4">
    <source>
        <dbReference type="Proteomes" id="UP000594454"/>
    </source>
</evidence>